<feature type="region of interest" description="Disordered" evidence="6">
    <location>
        <begin position="712"/>
        <end position="825"/>
    </location>
</feature>
<feature type="compositionally biased region" description="Polar residues" evidence="6">
    <location>
        <begin position="113"/>
        <end position="128"/>
    </location>
</feature>
<reference evidence="9 10" key="1">
    <citation type="submission" date="2024-03" db="EMBL/GenBank/DDBJ databases">
        <title>A high-quality draft genome sequence of Diaporthe vaccinii, a causative agent of upright dieback and viscid rot disease in cranberry plants.</title>
        <authorList>
            <person name="Sarrasin M."/>
            <person name="Lang B.F."/>
            <person name="Burger G."/>
        </authorList>
    </citation>
    <scope>NUCLEOTIDE SEQUENCE [LARGE SCALE GENOMIC DNA]</scope>
    <source>
        <strain evidence="9 10">IS7</strain>
    </source>
</reference>
<dbReference type="Pfam" id="PF16016">
    <property type="entry name" value="VASt"/>
    <property type="match status" value="1"/>
</dbReference>
<feature type="compositionally biased region" description="Low complexity" evidence="6">
    <location>
        <begin position="165"/>
        <end position="177"/>
    </location>
</feature>
<dbReference type="PANTHER" id="PTHR23319:SF4">
    <property type="entry name" value="GRAM DOMAIN CONTAINING 1B, ISOFORM E"/>
    <property type="match status" value="1"/>
</dbReference>
<gene>
    <name evidence="9" type="ORF">FJTKL_11467</name>
</gene>
<dbReference type="Pfam" id="PF02893">
    <property type="entry name" value="GRAM"/>
    <property type="match status" value="1"/>
</dbReference>
<evidence type="ECO:0000256" key="6">
    <source>
        <dbReference type="SAM" id="MobiDB-lite"/>
    </source>
</evidence>
<comment type="similarity">
    <text evidence="2">Belongs to the YSP2 family.</text>
</comment>
<evidence type="ECO:0000256" key="5">
    <source>
        <dbReference type="ARBA" id="ARBA00023136"/>
    </source>
</evidence>
<feature type="region of interest" description="Disordered" evidence="6">
    <location>
        <begin position="1"/>
        <end position="361"/>
    </location>
</feature>
<dbReference type="CDD" id="cd13220">
    <property type="entry name" value="PH-GRAM_GRAMDC"/>
    <property type="match status" value="1"/>
</dbReference>
<evidence type="ECO:0000256" key="3">
    <source>
        <dbReference type="ARBA" id="ARBA00022692"/>
    </source>
</evidence>
<feature type="compositionally biased region" description="Polar residues" evidence="6">
    <location>
        <begin position="266"/>
        <end position="285"/>
    </location>
</feature>
<feature type="compositionally biased region" description="Basic residues" evidence="6">
    <location>
        <begin position="1016"/>
        <end position="1025"/>
    </location>
</feature>
<keyword evidence="10" id="KW-1185">Reference proteome</keyword>
<evidence type="ECO:0000259" key="8">
    <source>
        <dbReference type="PROSITE" id="PS51778"/>
    </source>
</evidence>
<dbReference type="InterPro" id="IPR004182">
    <property type="entry name" value="GRAM"/>
</dbReference>
<evidence type="ECO:0000256" key="7">
    <source>
        <dbReference type="SAM" id="Phobius"/>
    </source>
</evidence>
<proteinExistence type="inferred from homology"/>
<evidence type="ECO:0000313" key="9">
    <source>
        <dbReference type="EMBL" id="KAL2281556.1"/>
    </source>
</evidence>
<keyword evidence="3 7" id="KW-0812">Transmembrane</keyword>
<dbReference type="SMART" id="SM00568">
    <property type="entry name" value="GRAM"/>
    <property type="match status" value="1"/>
</dbReference>
<protein>
    <recommendedName>
        <fullName evidence="8">VASt domain-containing protein</fullName>
    </recommendedName>
</protein>
<feature type="compositionally biased region" description="Acidic residues" evidence="6">
    <location>
        <begin position="85"/>
        <end position="101"/>
    </location>
</feature>
<dbReference type="Proteomes" id="UP001600888">
    <property type="component" value="Unassembled WGS sequence"/>
</dbReference>
<feature type="compositionally biased region" description="Polar residues" evidence="6">
    <location>
        <begin position="330"/>
        <end position="343"/>
    </location>
</feature>
<dbReference type="PANTHER" id="PTHR23319">
    <property type="entry name" value="GRAM DOMAIN CONTAINING 1B, ISOFORM E"/>
    <property type="match status" value="1"/>
</dbReference>
<comment type="subcellular location">
    <subcellularLocation>
        <location evidence="1">Membrane</location>
        <topology evidence="1">Single-pass membrane protein</topology>
    </subcellularLocation>
</comment>
<feature type="compositionally biased region" description="Acidic residues" evidence="6">
    <location>
        <begin position="743"/>
        <end position="769"/>
    </location>
</feature>
<feature type="compositionally biased region" description="Gly residues" evidence="6">
    <location>
        <begin position="549"/>
        <end position="558"/>
    </location>
</feature>
<feature type="compositionally biased region" description="Basic and acidic residues" evidence="6">
    <location>
        <begin position="239"/>
        <end position="262"/>
    </location>
</feature>
<feature type="transmembrane region" description="Helical" evidence="7">
    <location>
        <begin position="1073"/>
        <end position="1091"/>
    </location>
</feature>
<evidence type="ECO:0000313" key="10">
    <source>
        <dbReference type="Proteomes" id="UP001600888"/>
    </source>
</evidence>
<comment type="caution">
    <text evidence="9">The sequence shown here is derived from an EMBL/GenBank/DDBJ whole genome shotgun (WGS) entry which is preliminary data.</text>
</comment>
<dbReference type="EMBL" id="JBAWTH010000056">
    <property type="protein sequence ID" value="KAL2281556.1"/>
    <property type="molecule type" value="Genomic_DNA"/>
</dbReference>
<feature type="region of interest" description="Disordered" evidence="6">
    <location>
        <begin position="388"/>
        <end position="558"/>
    </location>
</feature>
<dbReference type="PROSITE" id="PS51778">
    <property type="entry name" value="VAST"/>
    <property type="match status" value="1"/>
</dbReference>
<dbReference type="Gene3D" id="2.30.29.30">
    <property type="entry name" value="Pleckstrin-homology domain (PH domain)/Phosphotyrosine-binding domain (PTB)"/>
    <property type="match status" value="1"/>
</dbReference>
<feature type="compositionally biased region" description="Basic and acidic residues" evidence="6">
    <location>
        <begin position="715"/>
        <end position="728"/>
    </location>
</feature>
<dbReference type="InterPro" id="IPR051482">
    <property type="entry name" value="Cholesterol_transport"/>
</dbReference>
<keyword evidence="5 7" id="KW-0472">Membrane</keyword>
<organism evidence="9 10">
    <name type="scientific">Diaporthe vaccinii</name>
    <dbReference type="NCBI Taxonomy" id="105482"/>
    <lineage>
        <taxon>Eukaryota</taxon>
        <taxon>Fungi</taxon>
        <taxon>Dikarya</taxon>
        <taxon>Ascomycota</taxon>
        <taxon>Pezizomycotina</taxon>
        <taxon>Sordariomycetes</taxon>
        <taxon>Sordariomycetidae</taxon>
        <taxon>Diaporthales</taxon>
        <taxon>Diaporthaceae</taxon>
        <taxon>Diaporthe</taxon>
        <taxon>Diaporthe eres species complex</taxon>
    </lineage>
</organism>
<feature type="region of interest" description="Disordered" evidence="6">
    <location>
        <begin position="1011"/>
        <end position="1044"/>
    </location>
</feature>
<sequence length="1193" mass="127739">MSDSTLGKLLRKSRSLRRGRTGSVDAAADRDADDSSVGSVSASLSRSRRSSIRRSHTSDVLGDSQADDGPTSPVVVYHVSADKEAQDEDPSLTTCDSEDTEFTATERPAVISNHPSQIGYLTTNNPLIQSEYYQQGSQPSQGSVTTDHLGEPDPFGSSNPVGLAPPSSQSSRRSPSPVGRLKGVFRSKKSSSKLSGGGSGASSPERRPSTAGPRLSSDITDAPKLTDPPKTDLTTDSDSDLKHAAVEERDEQQKRGSAERFRRLSRGQTIVTSTPPGTPGASEQGTPVIVNTPPTPTDSTKPKLPKLQSPPQSTVPAEDPGLGQRRGRSGSASLVPSKLSTIHSAPLTPTPENGIPTPSNPASGFFGSVLSAAQNAANTLTSTIQNTNISPGVTKNRGLNPAHSLQSSRVDDKFEVEPSVEAATGKAMESHEPAVKTLGTGDLSLRQLGIEPTARATTPTKPSFPEQIDVNRSRSESAPAESTPIKTSGEVPWDDTQRPQSVYQGSEPPSHGDKTPPPGSLHEESTGIHRSGSIRSAIGRHNRKRGSTNGTGGTGGTGNTIGAALASANAALSQPGNLSSAPKLTGFAVASKKRNRDFHVLFKSVPDDDYLIEDYSCALQREILAHGRLYVSEGHLCFSSNILGWVTTLVMSFDEIVSVEKRSTALLFKNGLMISTLHAKHIFASFTSRDSTYDLIVKIWKLGHPELQSSLNGVRLDETGGDKTEKVDAQSIVGNDQSASASADEDVDEDESDDGDDVYDEDDEDDDVPESSQIADPPLLESALEKSVSRKPSGAVTASLPNDKPKDAPAGAPSQDFPGPATHAATDCGDADAHYKKIVGDDVIPAPLGKVYDLMFGPTAVTWMAKWLTVDQKCIDLQSEDKKGLTLDNRTRNYTYIKPLSGSIGPKQTKCIVSENLENLDLEKSVNVLVSTQNPDVPSGNVFSVKTKYCLSWAENNATRVQINCIVEWTGKSWLKGPIENGANEGQTQYCKDLFAGLKAAVSSKARQPLTAGAGKGKKKGKKGKAAAVSNVTSDTEDAPKASSKQDWGILEPLHGILGPVVDIVKPILTGNVVYGLLVGLLVAAWFGFGFNPRPIARPYGSELGFYGYPDRLAAYEEMWRREESELWEWLEERVGMDRLNSGEMHTRKKVVEPRTMAEKLREDRMDESEVKEAIRITEEKLEVLKSVVSKKA</sequence>
<dbReference type="InterPro" id="IPR011993">
    <property type="entry name" value="PH-like_dom_sf"/>
</dbReference>
<feature type="compositionally biased region" description="Basic residues" evidence="6">
    <location>
        <begin position="9"/>
        <end position="20"/>
    </location>
</feature>
<feature type="compositionally biased region" description="Low complexity" evidence="6">
    <location>
        <begin position="35"/>
        <end position="45"/>
    </location>
</feature>
<feature type="domain" description="VASt" evidence="8">
    <location>
        <begin position="834"/>
        <end position="1006"/>
    </location>
</feature>
<evidence type="ECO:0000256" key="2">
    <source>
        <dbReference type="ARBA" id="ARBA00006582"/>
    </source>
</evidence>
<evidence type="ECO:0000256" key="4">
    <source>
        <dbReference type="ARBA" id="ARBA00022989"/>
    </source>
</evidence>
<feature type="compositionally biased region" description="Low complexity" evidence="6">
    <location>
        <begin position="129"/>
        <end position="143"/>
    </location>
</feature>
<dbReference type="InterPro" id="IPR031968">
    <property type="entry name" value="VASt"/>
</dbReference>
<feature type="compositionally biased region" description="Basic residues" evidence="6">
    <location>
        <begin position="46"/>
        <end position="55"/>
    </location>
</feature>
<name>A0ABR4EGH0_9PEZI</name>
<evidence type="ECO:0000256" key="1">
    <source>
        <dbReference type="ARBA" id="ARBA00004167"/>
    </source>
</evidence>
<keyword evidence="4 7" id="KW-1133">Transmembrane helix</keyword>
<accession>A0ABR4EGH0</accession>